<dbReference type="GO" id="GO:0005634">
    <property type="term" value="C:nucleus"/>
    <property type="evidence" value="ECO:0007669"/>
    <property type="project" value="UniProtKB-SubCell"/>
</dbReference>
<feature type="compositionally biased region" description="Low complexity" evidence="7">
    <location>
        <begin position="251"/>
        <end position="281"/>
    </location>
</feature>
<feature type="compositionally biased region" description="Gly residues" evidence="7">
    <location>
        <begin position="409"/>
        <end position="418"/>
    </location>
</feature>
<protein>
    <recommendedName>
        <fullName evidence="8">Homeobox domain-containing protein</fullName>
    </recommendedName>
</protein>
<feature type="compositionally biased region" description="Low complexity" evidence="7">
    <location>
        <begin position="70"/>
        <end position="80"/>
    </location>
</feature>
<accession>A0A5C3F0D1</accession>
<dbReference type="EMBL" id="OOIP01000008">
    <property type="protein sequence ID" value="SPO37984.1"/>
    <property type="molecule type" value="Genomic_DNA"/>
</dbReference>
<evidence type="ECO:0000256" key="3">
    <source>
        <dbReference type="ARBA" id="ARBA00023155"/>
    </source>
</evidence>
<dbReference type="CDD" id="cd00086">
    <property type="entry name" value="homeodomain"/>
    <property type="match status" value="1"/>
</dbReference>
<dbReference type="PROSITE" id="PS00027">
    <property type="entry name" value="HOMEOBOX_1"/>
    <property type="match status" value="1"/>
</dbReference>
<evidence type="ECO:0000256" key="6">
    <source>
        <dbReference type="RuleBase" id="RU000682"/>
    </source>
</evidence>
<dbReference type="GO" id="GO:0030154">
    <property type="term" value="P:cell differentiation"/>
    <property type="evidence" value="ECO:0007669"/>
    <property type="project" value="TreeGrafter"/>
</dbReference>
<dbReference type="GO" id="GO:0000978">
    <property type="term" value="F:RNA polymerase II cis-regulatory region sequence-specific DNA binding"/>
    <property type="evidence" value="ECO:0007669"/>
    <property type="project" value="TreeGrafter"/>
</dbReference>
<sequence length="756" mass="78997">MFAPAPVRLEPSSYSHAAAAAAAADNTSGISSGSQRSDNQLASVNLSFPPIASLSETMNHAYGGRGGGMSSSEGSAGWSRSQDDRGASLFATPRAVAAADPGRLLPPASSLVSGAGSNGGSTAVGPSAAGVGQYPPSSSGASESLPPLLYNNGYAAATSDSNLGGGGGGGVGRSFSVESLTSPASDQQPFLSSASTSNPNDEAYPVGYQQHSAQHAHHHHHGRSFTTPSYSMHPGRAAEAAGGSTHLSTNPLYLQPYQQQQQPQQQQPHHAPPQQTLPHQQYRGHHHQQLSYRPYDAPSSYPPMAGYGGGSVVHSNGMHPYGAHAASLEYRSHYFNPFEVKHRRRTTKSQFHVLEGTFKEIPKPNAALRKALSVQLDMPPRAVQIWFQNRRAKAKALAKKEAASKEAANGGGGGASGEGGDHGEASNSASASGSSAQAGAASSSSTSHAGNDPRSRLAHSHSDLGLSGHGSSSSTVSGYHHMAHGSVSSNASDDGQGPSQAPYGAGSSSDAGFLRMPGQHTARPSTMSSTTSSSMATPSYSDRGRFAHSATGTGTGRADHLEEPLWLGGGREQHASSSSSNDVRANELTFGVQLNRYHHDDSGFPQPASHLQERGGGVRAAPSASTADERYSRLAYSPQQHQQQHQQQPQHPHHHHHQQQLQQHQQHHQGESGSFYPSGLTSDLSDAATASGGMHELPGSAMTAASSLFPDDYAQDRRASCPENVASISAAIANPSPDFHPTERGEQQQQQQQQPW</sequence>
<dbReference type="AlphaFoldDB" id="A0A5C3F0D1"/>
<organism evidence="9 10">
    <name type="scientific">Pseudozyma flocculosa</name>
    <dbReference type="NCBI Taxonomy" id="84751"/>
    <lineage>
        <taxon>Eukaryota</taxon>
        <taxon>Fungi</taxon>
        <taxon>Dikarya</taxon>
        <taxon>Basidiomycota</taxon>
        <taxon>Ustilaginomycotina</taxon>
        <taxon>Ustilaginomycetes</taxon>
        <taxon>Ustilaginales</taxon>
        <taxon>Ustilaginaceae</taxon>
        <taxon>Pseudozyma</taxon>
    </lineage>
</organism>
<dbReference type="Proteomes" id="UP000323386">
    <property type="component" value="Unassembled WGS sequence"/>
</dbReference>
<gene>
    <name evidence="9" type="ORF">PSFLO_03461</name>
</gene>
<dbReference type="PANTHER" id="PTHR24324">
    <property type="entry name" value="HOMEOBOX PROTEIN HHEX"/>
    <property type="match status" value="1"/>
</dbReference>
<proteinExistence type="predicted"/>
<evidence type="ECO:0000256" key="5">
    <source>
        <dbReference type="PROSITE-ProRule" id="PRU00108"/>
    </source>
</evidence>
<feature type="compositionally biased region" description="Low complexity" evidence="7">
    <location>
        <begin position="638"/>
        <end position="650"/>
    </location>
</feature>
<keyword evidence="2 5" id="KW-0238">DNA-binding</keyword>
<dbReference type="OrthoDB" id="6159439at2759"/>
<dbReference type="InterPro" id="IPR009057">
    <property type="entry name" value="Homeodomain-like_sf"/>
</dbReference>
<feature type="compositionally biased region" description="Polar residues" evidence="7">
    <location>
        <begin position="486"/>
        <end position="499"/>
    </location>
</feature>
<feature type="region of interest" description="Disordered" evidence="7">
    <location>
        <begin position="725"/>
        <end position="756"/>
    </location>
</feature>
<name>A0A5C3F0D1_9BASI</name>
<keyword evidence="10" id="KW-1185">Reference proteome</keyword>
<evidence type="ECO:0000256" key="4">
    <source>
        <dbReference type="ARBA" id="ARBA00023242"/>
    </source>
</evidence>
<evidence type="ECO:0000313" key="10">
    <source>
        <dbReference type="Proteomes" id="UP000323386"/>
    </source>
</evidence>
<feature type="domain" description="Homeobox" evidence="8">
    <location>
        <begin position="337"/>
        <end position="397"/>
    </location>
</feature>
<feature type="region of interest" description="Disordered" evidence="7">
    <location>
        <begin position="397"/>
        <end position="699"/>
    </location>
</feature>
<dbReference type="PANTHER" id="PTHR24324:SF5">
    <property type="entry name" value="HEMATOPOIETICALLY-EXPRESSED HOMEOBOX PROTEIN HHEX"/>
    <property type="match status" value="1"/>
</dbReference>
<feature type="compositionally biased region" description="Polar residues" evidence="7">
    <location>
        <begin position="176"/>
        <end position="200"/>
    </location>
</feature>
<dbReference type="PROSITE" id="PS50071">
    <property type="entry name" value="HOMEOBOX_2"/>
    <property type="match status" value="1"/>
</dbReference>
<evidence type="ECO:0000256" key="7">
    <source>
        <dbReference type="SAM" id="MobiDB-lite"/>
    </source>
</evidence>
<evidence type="ECO:0000256" key="2">
    <source>
        <dbReference type="ARBA" id="ARBA00023125"/>
    </source>
</evidence>
<feature type="compositionally biased region" description="Low complexity" evidence="7">
    <location>
        <begin position="747"/>
        <end position="756"/>
    </location>
</feature>
<feature type="compositionally biased region" description="Low complexity" evidence="7">
    <location>
        <begin position="425"/>
        <end position="450"/>
    </location>
</feature>
<evidence type="ECO:0000256" key="1">
    <source>
        <dbReference type="ARBA" id="ARBA00004123"/>
    </source>
</evidence>
<feature type="region of interest" description="Disordered" evidence="7">
    <location>
        <begin position="62"/>
        <end position="84"/>
    </location>
</feature>
<feature type="compositionally biased region" description="Low complexity" evidence="7">
    <location>
        <begin position="521"/>
        <end position="541"/>
    </location>
</feature>
<dbReference type="Pfam" id="PF00046">
    <property type="entry name" value="Homeodomain"/>
    <property type="match status" value="1"/>
</dbReference>
<evidence type="ECO:0000313" key="9">
    <source>
        <dbReference type="EMBL" id="SPO37984.1"/>
    </source>
</evidence>
<evidence type="ECO:0000259" key="8">
    <source>
        <dbReference type="PROSITE" id="PS50071"/>
    </source>
</evidence>
<feature type="compositionally biased region" description="Basic residues" evidence="7">
    <location>
        <begin position="214"/>
        <end position="223"/>
    </location>
</feature>
<dbReference type="InterPro" id="IPR001356">
    <property type="entry name" value="HD"/>
</dbReference>
<dbReference type="InterPro" id="IPR017970">
    <property type="entry name" value="Homeobox_CS"/>
</dbReference>
<keyword evidence="3 5" id="KW-0371">Homeobox</keyword>
<feature type="region of interest" description="Disordered" evidence="7">
    <location>
        <begin position="109"/>
        <end position="145"/>
    </location>
</feature>
<dbReference type="Gene3D" id="1.10.10.60">
    <property type="entry name" value="Homeodomain-like"/>
    <property type="match status" value="1"/>
</dbReference>
<feature type="compositionally biased region" description="Low complexity" evidence="7">
    <location>
        <begin position="463"/>
        <end position="480"/>
    </location>
</feature>
<feature type="DNA-binding region" description="Homeobox" evidence="5">
    <location>
        <begin position="339"/>
        <end position="398"/>
    </location>
</feature>
<reference evidence="9 10" key="1">
    <citation type="submission" date="2018-03" db="EMBL/GenBank/DDBJ databases">
        <authorList>
            <person name="Guldener U."/>
        </authorList>
    </citation>
    <scope>NUCLEOTIDE SEQUENCE [LARGE SCALE GENOMIC DNA]</scope>
    <source>
        <strain evidence="9 10">DAOM196992</strain>
    </source>
</reference>
<feature type="region of interest" description="Disordered" evidence="7">
    <location>
        <begin position="165"/>
        <end position="297"/>
    </location>
</feature>
<dbReference type="InterPro" id="IPR051000">
    <property type="entry name" value="Homeobox_DNA-bind_prot"/>
</dbReference>
<dbReference type="SUPFAM" id="SSF46689">
    <property type="entry name" value="Homeodomain-like"/>
    <property type="match status" value="1"/>
</dbReference>
<comment type="subcellular location">
    <subcellularLocation>
        <location evidence="1 5 6">Nucleus</location>
    </subcellularLocation>
</comment>
<dbReference type="GO" id="GO:0000981">
    <property type="term" value="F:DNA-binding transcription factor activity, RNA polymerase II-specific"/>
    <property type="evidence" value="ECO:0007669"/>
    <property type="project" value="InterPro"/>
</dbReference>
<keyword evidence="4 5" id="KW-0539">Nucleus</keyword>
<dbReference type="SMART" id="SM00389">
    <property type="entry name" value="HOX"/>
    <property type="match status" value="1"/>
</dbReference>